<dbReference type="GO" id="GO:0051607">
    <property type="term" value="P:defense response to virus"/>
    <property type="evidence" value="ECO:0007669"/>
    <property type="project" value="UniProtKB-KW"/>
</dbReference>
<evidence type="ECO:0008006" key="4">
    <source>
        <dbReference type="Google" id="ProtNLM"/>
    </source>
</evidence>
<evidence type="ECO:0000256" key="1">
    <source>
        <dbReference type="ARBA" id="ARBA00023118"/>
    </source>
</evidence>
<keyword evidence="1" id="KW-0051">Antiviral defense</keyword>
<reference evidence="2 3" key="1">
    <citation type="submission" date="2019-06" db="EMBL/GenBank/DDBJ databases">
        <title>Sequencing the genomes of 1000 actinobacteria strains.</title>
        <authorList>
            <person name="Klenk H.-P."/>
        </authorList>
    </citation>
    <scope>NUCLEOTIDE SEQUENCE [LARGE SCALE GENOMIC DNA]</scope>
    <source>
        <strain evidence="2 3">DSM 45671</strain>
    </source>
</reference>
<gene>
    <name evidence="2" type="ORF">FHX44_117804</name>
</gene>
<organism evidence="2 3">
    <name type="scientific">Pseudonocardia hierapolitana</name>
    <dbReference type="NCBI Taxonomy" id="1128676"/>
    <lineage>
        <taxon>Bacteria</taxon>
        <taxon>Bacillati</taxon>
        <taxon>Actinomycetota</taxon>
        <taxon>Actinomycetes</taxon>
        <taxon>Pseudonocardiales</taxon>
        <taxon>Pseudonocardiaceae</taxon>
        <taxon>Pseudonocardia</taxon>
    </lineage>
</organism>
<dbReference type="Proteomes" id="UP000321261">
    <property type="component" value="Unassembled WGS sequence"/>
</dbReference>
<evidence type="ECO:0000313" key="3">
    <source>
        <dbReference type="Proteomes" id="UP000321261"/>
    </source>
</evidence>
<comment type="caution">
    <text evidence="2">The sequence shown here is derived from an EMBL/GenBank/DDBJ whole genome shotgun (WGS) entry which is preliminary data.</text>
</comment>
<protein>
    <recommendedName>
        <fullName evidence="4">Nucleotidyltransferase</fullName>
    </recommendedName>
</protein>
<name>A0A561T430_9PSEU</name>
<dbReference type="CDD" id="cd05400">
    <property type="entry name" value="NT_2-5OAS_ClassI-CCAase"/>
    <property type="match status" value="1"/>
</dbReference>
<dbReference type="InterPro" id="IPR006116">
    <property type="entry name" value="NT_2-5OAS_ClassI-CCAase"/>
</dbReference>
<proteinExistence type="predicted"/>
<dbReference type="AlphaFoldDB" id="A0A561T430"/>
<dbReference type="RefSeq" id="WP_147260275.1">
    <property type="nucleotide sequence ID" value="NZ_VIWU01000001.1"/>
</dbReference>
<dbReference type="GO" id="GO:0016779">
    <property type="term" value="F:nucleotidyltransferase activity"/>
    <property type="evidence" value="ECO:0007669"/>
    <property type="project" value="InterPro"/>
</dbReference>
<dbReference type="OrthoDB" id="2082416at2"/>
<keyword evidence="3" id="KW-1185">Reference proteome</keyword>
<dbReference type="EMBL" id="VIWU01000001">
    <property type="protein sequence ID" value="TWF81859.1"/>
    <property type="molecule type" value="Genomic_DNA"/>
</dbReference>
<sequence>MASLIPLYEAFDRYLAASKPTETHKAEVRRYRERIYGILGSNFRLMAFFQSGSFQQGTAVMPYSDVDYMARIHSDDKPASSTTILNKMREVFKKELWEAADIYVARPTVTLEFRSLISNYEITPAYLLRGTSDSDRVVHIPASGGGWRDAAPQAHNKFVSEMDRKHNGDVRDIARLFKAWKYEHSVPVSSFYLEMRCAEYGKNNDSIWTLGAIRSIADKLIATELAAMNDPTHLVSRIYACSSEASRISSMASLRTMKSHLDTAYASWLAGAPKTWELNQALQAIWGSNFPYCDPSA</sequence>
<evidence type="ECO:0000313" key="2">
    <source>
        <dbReference type="EMBL" id="TWF81859.1"/>
    </source>
</evidence>
<accession>A0A561T430</accession>